<evidence type="ECO:0000256" key="7">
    <source>
        <dbReference type="ARBA" id="ARBA00023211"/>
    </source>
</evidence>
<keyword evidence="8" id="KW-0119">Carbohydrate metabolism</keyword>
<dbReference type="InterPro" id="IPR022616">
    <property type="entry name" value="Glyco_hydro_4_C"/>
</dbReference>
<keyword evidence="11" id="KW-0533">Nickel</keyword>
<comment type="cofactor">
    <cofactor evidence="12">
        <name>NAD(+)</name>
        <dbReference type="ChEBI" id="CHEBI:57540"/>
    </cofactor>
    <text evidence="12">Binds 1 NAD(+) per subunit.</text>
</comment>
<protein>
    <submittedName>
        <fullName evidence="15">Alpha-glucosidase</fullName>
        <ecNumber evidence="15">3.2.1.20</ecNumber>
    </submittedName>
</protein>
<accession>A0A1E3AWC1</accession>
<keyword evidence="7 11" id="KW-0464">Manganese</keyword>
<dbReference type="GO" id="GO:0004558">
    <property type="term" value="F:alpha-1,4-glucosidase activity"/>
    <property type="evidence" value="ECO:0007669"/>
    <property type="project" value="UniProtKB-EC"/>
</dbReference>
<evidence type="ECO:0000256" key="11">
    <source>
        <dbReference type="PIRSR" id="PIRSR601088-3"/>
    </source>
</evidence>
<comment type="caution">
    <text evidence="15">The sequence shown here is derived from an EMBL/GenBank/DDBJ whole genome shotgun (WGS) entry which is preliminary data.</text>
</comment>
<dbReference type="PANTHER" id="PTHR32092:SF4">
    <property type="entry name" value="ALPHA-GLUCOSIDASE"/>
    <property type="match status" value="1"/>
</dbReference>
<evidence type="ECO:0000313" key="15">
    <source>
        <dbReference type="EMBL" id="ODM12811.1"/>
    </source>
</evidence>
<evidence type="ECO:0000256" key="6">
    <source>
        <dbReference type="ARBA" id="ARBA00023027"/>
    </source>
</evidence>
<dbReference type="Proteomes" id="UP000094067">
    <property type="component" value="Unassembled WGS sequence"/>
</dbReference>
<evidence type="ECO:0000256" key="10">
    <source>
        <dbReference type="PIRSR" id="PIRSR601088-2"/>
    </source>
</evidence>
<keyword evidence="5 12" id="KW-0378">Hydrolase</keyword>
<feature type="binding site" evidence="11">
    <location>
        <position position="191"/>
    </location>
    <ligand>
        <name>Mn(2+)</name>
        <dbReference type="ChEBI" id="CHEBI:29035"/>
    </ligand>
</feature>
<dbReference type="AlphaFoldDB" id="A0A1E3AWC1"/>
<keyword evidence="11" id="KW-0408">Iron</keyword>
<evidence type="ECO:0000256" key="3">
    <source>
        <dbReference type="ARBA" id="ARBA00011881"/>
    </source>
</evidence>
<feature type="domain" description="Glycosyl hydrolase family 4 C-terminal" evidence="13">
    <location>
        <begin position="187"/>
        <end position="419"/>
    </location>
</feature>
<dbReference type="Pfam" id="PF02056">
    <property type="entry name" value="Glyco_hydro_4"/>
    <property type="match status" value="1"/>
</dbReference>
<comment type="similarity">
    <text evidence="2 12">Belongs to the glycosyl hydrolase 4 family.</text>
</comment>
<feature type="binding site" evidence="11">
    <location>
        <position position="162"/>
    </location>
    <ligand>
        <name>Mn(2+)</name>
        <dbReference type="ChEBI" id="CHEBI:29035"/>
    </ligand>
</feature>
<evidence type="ECO:0000313" key="16">
    <source>
        <dbReference type="Proteomes" id="UP000094067"/>
    </source>
</evidence>
<name>A0A1E3AWC1_9FIRM</name>
<dbReference type="EC" id="3.2.1.20" evidence="15"/>
<evidence type="ECO:0000313" key="14">
    <source>
        <dbReference type="EMBL" id="ODM06140.1"/>
    </source>
</evidence>
<evidence type="ECO:0000256" key="1">
    <source>
        <dbReference type="ARBA" id="ARBA00001936"/>
    </source>
</evidence>
<evidence type="ECO:0000256" key="12">
    <source>
        <dbReference type="RuleBase" id="RU361152"/>
    </source>
</evidence>
<dbReference type="GO" id="GO:0016616">
    <property type="term" value="F:oxidoreductase activity, acting on the CH-OH group of donors, NAD or NADP as acceptor"/>
    <property type="evidence" value="ECO:0007669"/>
    <property type="project" value="InterPro"/>
</dbReference>
<dbReference type="PANTHER" id="PTHR32092">
    <property type="entry name" value="6-PHOSPHO-BETA-GLUCOSIDASE-RELATED"/>
    <property type="match status" value="1"/>
</dbReference>
<dbReference type="GO" id="GO:0005975">
    <property type="term" value="P:carbohydrate metabolic process"/>
    <property type="evidence" value="ECO:0007669"/>
    <property type="project" value="InterPro"/>
</dbReference>
<dbReference type="SUPFAM" id="SSF51735">
    <property type="entry name" value="NAD(P)-binding Rossmann-fold domains"/>
    <property type="match status" value="1"/>
</dbReference>
<dbReference type="InterPro" id="IPR001088">
    <property type="entry name" value="Glyco_hydro_4"/>
</dbReference>
<dbReference type="PRINTS" id="PR00732">
    <property type="entry name" value="GLHYDRLASE4"/>
</dbReference>
<dbReference type="SUPFAM" id="SSF56327">
    <property type="entry name" value="LDH C-terminal domain-like"/>
    <property type="match status" value="1"/>
</dbReference>
<evidence type="ECO:0000256" key="8">
    <source>
        <dbReference type="ARBA" id="ARBA00023277"/>
    </source>
</evidence>
<evidence type="ECO:0000313" key="17">
    <source>
        <dbReference type="Proteomes" id="UP000095003"/>
    </source>
</evidence>
<keyword evidence="4 11" id="KW-0479">Metal-binding</keyword>
<dbReference type="InterPro" id="IPR015955">
    <property type="entry name" value="Lactate_DH/Glyco_Ohase_4_C"/>
</dbReference>
<proteinExistence type="inferred from homology"/>
<keyword evidence="6 12" id="KW-0520">NAD</keyword>
<dbReference type="InterPro" id="IPR053715">
    <property type="entry name" value="GH4_Enzyme_sf"/>
</dbReference>
<evidence type="ECO:0000256" key="5">
    <source>
        <dbReference type="ARBA" id="ARBA00022801"/>
    </source>
</evidence>
<keyword evidence="11" id="KW-0170">Cobalt</keyword>
<keyword evidence="9 12" id="KW-0326">Glycosidase</keyword>
<dbReference type="Gene3D" id="3.90.1820.10">
    <property type="entry name" value="AglA-like glucosidase"/>
    <property type="match status" value="1"/>
</dbReference>
<dbReference type="Pfam" id="PF11975">
    <property type="entry name" value="Glyco_hydro_4C"/>
    <property type="match status" value="1"/>
</dbReference>
<dbReference type="Proteomes" id="UP000095003">
    <property type="component" value="Unassembled WGS sequence"/>
</dbReference>
<feature type="binding site" evidence="10">
    <location>
        <position position="141"/>
    </location>
    <ligand>
        <name>substrate</name>
    </ligand>
</feature>
<organism evidence="15 17">
    <name type="scientific">Eisenbergiella tayi</name>
    <dbReference type="NCBI Taxonomy" id="1432052"/>
    <lineage>
        <taxon>Bacteria</taxon>
        <taxon>Bacillati</taxon>
        <taxon>Bacillota</taxon>
        <taxon>Clostridia</taxon>
        <taxon>Lachnospirales</taxon>
        <taxon>Lachnospiraceae</taxon>
        <taxon>Eisenbergiella</taxon>
    </lineage>
</organism>
<gene>
    <name evidence="15" type="primary">aglA</name>
    <name evidence="15" type="ORF">BEH84_00526</name>
    <name evidence="14" type="ORF">BEI61_02029</name>
</gene>
<reference evidence="16 17" key="1">
    <citation type="submission" date="2016-07" db="EMBL/GenBank/DDBJ databases">
        <title>Characterization of isolates of Eisenbergiella tayi derived from blood cultures, using whole genome sequencing.</title>
        <authorList>
            <person name="Burdz T."/>
            <person name="Wiebe D."/>
            <person name="Huynh C."/>
            <person name="Bernard K."/>
        </authorList>
    </citation>
    <scope>NUCLEOTIDE SEQUENCE [LARGE SCALE GENOMIC DNA]</scope>
    <source>
        <strain evidence="14 16">NML 110608</strain>
        <strain evidence="15 17">NML 120489</strain>
    </source>
</reference>
<evidence type="ECO:0000256" key="4">
    <source>
        <dbReference type="ARBA" id="ARBA00022723"/>
    </source>
</evidence>
<dbReference type="GO" id="GO:0046872">
    <property type="term" value="F:metal ion binding"/>
    <property type="evidence" value="ECO:0007669"/>
    <property type="project" value="UniProtKB-KW"/>
</dbReference>
<dbReference type="EMBL" id="MCGI01000001">
    <property type="protein sequence ID" value="ODM12811.1"/>
    <property type="molecule type" value="Genomic_DNA"/>
</dbReference>
<comment type="subunit">
    <text evidence="3">Homotetramer.</text>
</comment>
<dbReference type="InterPro" id="IPR036291">
    <property type="entry name" value="NAD(P)-bd_dom_sf"/>
</dbReference>
<sequence length="449" mass="50912">MGQIKIAIIGAGSSQFSGGIIRDICVTPNLHGIKITLMDIDEKRLRFIGAMGKKLADELHARIDFELTTDREKALDGASFVINTAQDQGHPWATELTEMAKRHGYMYGGLLSLTYNAAFLIDVAKDIERICPDALLIQSSNPVFEGCTAITRSTRVKTVGLCHGHYGYRDIADVLGLEREYVSAKMCGFNHWIFMTDFRYKGIDAYPLIDRWIEEEAEEYWKKPRKYSDQQMSRAAIHQYKMFGLMPIGDTPRMMDFPTMYGWIYNESLEAKKYFYSQQGGFDSEEGWNQYLADLNQNLIKIEEAAVNPEKKVSEIFEPKQSDEQIVPIIESLLFDIPRIYQVNIPNKGNLLEGFPENIVIEGQALISGAGIQGIHNNRLPDRVMAGAMNPRYVQCELICEALLSGERQAFKLALLADHYTKSEAQVDALLDEWFSHPKNTAINKLLKK</sequence>
<comment type="cofactor">
    <cofactor evidence="1">
        <name>Mn(2+)</name>
        <dbReference type="ChEBI" id="CHEBI:29035"/>
    </cofactor>
</comment>
<evidence type="ECO:0000256" key="9">
    <source>
        <dbReference type="ARBA" id="ARBA00023295"/>
    </source>
</evidence>
<dbReference type="RefSeq" id="WP_069152190.1">
    <property type="nucleotide sequence ID" value="NZ_JBKXXQ010000001.1"/>
</dbReference>
<dbReference type="EMBL" id="MCGH01000002">
    <property type="protein sequence ID" value="ODM06140.1"/>
    <property type="molecule type" value="Genomic_DNA"/>
</dbReference>
<evidence type="ECO:0000259" key="13">
    <source>
        <dbReference type="Pfam" id="PF11975"/>
    </source>
</evidence>
<evidence type="ECO:0000256" key="2">
    <source>
        <dbReference type="ARBA" id="ARBA00010141"/>
    </source>
</evidence>
<dbReference type="GeneID" id="93304823"/>